<dbReference type="RefSeq" id="WP_189943439.1">
    <property type="nucleotide sequence ID" value="NZ_BMSX01000031.1"/>
</dbReference>
<evidence type="ECO:0000313" key="2">
    <source>
        <dbReference type="Proteomes" id="UP000658320"/>
    </source>
</evidence>
<proteinExistence type="predicted"/>
<gene>
    <name evidence="1" type="ORF">GCM10010251_85290</name>
</gene>
<keyword evidence="2" id="KW-1185">Reference proteome</keyword>
<dbReference type="AlphaFoldDB" id="A0A918KZA0"/>
<organism evidence="1 2">
    <name type="scientific">Streptomyces aurantiogriseus</name>
    <dbReference type="NCBI Taxonomy" id="66870"/>
    <lineage>
        <taxon>Bacteria</taxon>
        <taxon>Bacillati</taxon>
        <taxon>Actinomycetota</taxon>
        <taxon>Actinomycetes</taxon>
        <taxon>Kitasatosporales</taxon>
        <taxon>Streptomycetaceae</taxon>
        <taxon>Streptomyces</taxon>
    </lineage>
</organism>
<evidence type="ECO:0000313" key="1">
    <source>
        <dbReference type="EMBL" id="GGR55195.1"/>
    </source>
</evidence>
<accession>A0A918KZA0</accession>
<dbReference type="Proteomes" id="UP000658320">
    <property type="component" value="Unassembled WGS sequence"/>
</dbReference>
<protein>
    <submittedName>
        <fullName evidence="1">Uncharacterized protein</fullName>
    </submittedName>
</protein>
<sequence length="75" mass="8222">MDDPTVEHREVDPDVRDRVRVTVHSRMEHLLRKTGCASRAVASALAVRDGVLRPGPENLGHCVERAALGRGTGIR</sequence>
<name>A0A918KZA0_9ACTN</name>
<reference evidence="1" key="1">
    <citation type="journal article" date="2014" name="Int. J. Syst. Evol. Microbiol.">
        <title>Complete genome sequence of Corynebacterium casei LMG S-19264T (=DSM 44701T), isolated from a smear-ripened cheese.</title>
        <authorList>
            <consortium name="US DOE Joint Genome Institute (JGI-PGF)"/>
            <person name="Walter F."/>
            <person name="Albersmeier A."/>
            <person name="Kalinowski J."/>
            <person name="Ruckert C."/>
        </authorList>
    </citation>
    <scope>NUCLEOTIDE SEQUENCE</scope>
    <source>
        <strain evidence="1">JCM 4346</strain>
    </source>
</reference>
<comment type="caution">
    <text evidence="1">The sequence shown here is derived from an EMBL/GenBank/DDBJ whole genome shotgun (WGS) entry which is preliminary data.</text>
</comment>
<dbReference type="EMBL" id="BMSX01000031">
    <property type="protein sequence ID" value="GGR55195.1"/>
    <property type="molecule type" value="Genomic_DNA"/>
</dbReference>
<reference evidence="1" key="2">
    <citation type="submission" date="2020-09" db="EMBL/GenBank/DDBJ databases">
        <authorList>
            <person name="Sun Q."/>
            <person name="Ohkuma M."/>
        </authorList>
    </citation>
    <scope>NUCLEOTIDE SEQUENCE</scope>
    <source>
        <strain evidence="1">JCM 4346</strain>
    </source>
</reference>